<sequence>MNNTFHNHQADEMSHFDLRFAILMMINILKSQTAKPWEWDPFDVASELTWIKLSLLAIFLLIFSFISIGVPLTTVPPNNMRYIQVQMKSFSASLLAGFLASLFFPQLLFWYVCPMIPLFFLCYAAISNVSRSFIYWAQATLSLAPDFNIWIATTNRVEAAIRELHDEDGEANVEEGRAPV</sequence>
<keyword evidence="1" id="KW-1133">Transmembrane helix</keyword>
<evidence type="ECO:0000313" key="2">
    <source>
        <dbReference type="EMBL" id="KAL0330077.1"/>
    </source>
</evidence>
<keyword evidence="1" id="KW-0812">Transmembrane</keyword>
<name>A0AAW2MF15_SESRA</name>
<proteinExistence type="predicted"/>
<organism evidence="2">
    <name type="scientific">Sesamum radiatum</name>
    <name type="common">Black benniseed</name>
    <dbReference type="NCBI Taxonomy" id="300843"/>
    <lineage>
        <taxon>Eukaryota</taxon>
        <taxon>Viridiplantae</taxon>
        <taxon>Streptophyta</taxon>
        <taxon>Embryophyta</taxon>
        <taxon>Tracheophyta</taxon>
        <taxon>Spermatophyta</taxon>
        <taxon>Magnoliopsida</taxon>
        <taxon>eudicotyledons</taxon>
        <taxon>Gunneridae</taxon>
        <taxon>Pentapetalae</taxon>
        <taxon>asterids</taxon>
        <taxon>lamiids</taxon>
        <taxon>Lamiales</taxon>
        <taxon>Pedaliaceae</taxon>
        <taxon>Sesamum</taxon>
    </lineage>
</organism>
<reference evidence="2" key="1">
    <citation type="submission" date="2020-06" db="EMBL/GenBank/DDBJ databases">
        <authorList>
            <person name="Li T."/>
            <person name="Hu X."/>
            <person name="Zhang T."/>
            <person name="Song X."/>
            <person name="Zhang H."/>
            <person name="Dai N."/>
            <person name="Sheng W."/>
            <person name="Hou X."/>
            <person name="Wei L."/>
        </authorList>
    </citation>
    <scope>NUCLEOTIDE SEQUENCE</scope>
    <source>
        <strain evidence="2">G02</strain>
        <tissue evidence="2">Leaf</tissue>
    </source>
</reference>
<dbReference type="EMBL" id="JACGWJ010000022">
    <property type="protein sequence ID" value="KAL0330077.1"/>
    <property type="molecule type" value="Genomic_DNA"/>
</dbReference>
<keyword evidence="1" id="KW-0472">Membrane</keyword>
<accession>A0AAW2MF15</accession>
<dbReference type="AlphaFoldDB" id="A0AAW2MF15"/>
<evidence type="ECO:0000256" key="1">
    <source>
        <dbReference type="SAM" id="Phobius"/>
    </source>
</evidence>
<protein>
    <recommendedName>
        <fullName evidence="3">PGG domain-containing protein</fullName>
    </recommendedName>
</protein>
<evidence type="ECO:0008006" key="3">
    <source>
        <dbReference type="Google" id="ProtNLM"/>
    </source>
</evidence>
<feature type="transmembrane region" description="Helical" evidence="1">
    <location>
        <begin position="109"/>
        <end position="126"/>
    </location>
</feature>
<reference evidence="2" key="2">
    <citation type="journal article" date="2024" name="Plant">
        <title>Genomic evolution and insights into agronomic trait innovations of Sesamum species.</title>
        <authorList>
            <person name="Miao H."/>
            <person name="Wang L."/>
            <person name="Qu L."/>
            <person name="Liu H."/>
            <person name="Sun Y."/>
            <person name="Le M."/>
            <person name="Wang Q."/>
            <person name="Wei S."/>
            <person name="Zheng Y."/>
            <person name="Lin W."/>
            <person name="Duan Y."/>
            <person name="Cao H."/>
            <person name="Xiong S."/>
            <person name="Wang X."/>
            <person name="Wei L."/>
            <person name="Li C."/>
            <person name="Ma Q."/>
            <person name="Ju M."/>
            <person name="Zhao R."/>
            <person name="Li G."/>
            <person name="Mu C."/>
            <person name="Tian Q."/>
            <person name="Mei H."/>
            <person name="Zhang T."/>
            <person name="Gao T."/>
            <person name="Zhang H."/>
        </authorList>
    </citation>
    <scope>NUCLEOTIDE SEQUENCE</scope>
    <source>
        <strain evidence="2">G02</strain>
    </source>
</reference>
<feature type="transmembrane region" description="Helical" evidence="1">
    <location>
        <begin position="50"/>
        <end position="73"/>
    </location>
</feature>
<comment type="caution">
    <text evidence="2">The sequence shown here is derived from an EMBL/GenBank/DDBJ whole genome shotgun (WGS) entry which is preliminary data.</text>
</comment>
<gene>
    <name evidence="2" type="ORF">Sradi_4994400</name>
</gene>